<dbReference type="GO" id="GO:0046872">
    <property type="term" value="F:metal ion binding"/>
    <property type="evidence" value="ECO:0007669"/>
    <property type="project" value="UniProtKB-KW"/>
</dbReference>
<gene>
    <name evidence="8" type="ORF">INT43_000585</name>
</gene>
<name>A0A8H7UK37_MORIS</name>
<feature type="compositionally biased region" description="Polar residues" evidence="6">
    <location>
        <begin position="167"/>
        <end position="176"/>
    </location>
</feature>
<keyword evidence="3" id="KW-0560">Oxidoreductase</keyword>
<dbReference type="InterPro" id="IPR004574">
    <property type="entry name" value="Alkb"/>
</dbReference>
<protein>
    <recommendedName>
        <fullName evidence="7">Fe2OG dioxygenase domain-containing protein</fullName>
    </recommendedName>
</protein>
<dbReference type="OrthoDB" id="6614653at2759"/>
<dbReference type="EMBL" id="JAEPQZ010000002">
    <property type="protein sequence ID" value="KAG2184672.1"/>
    <property type="molecule type" value="Genomic_DNA"/>
</dbReference>
<dbReference type="InterPro" id="IPR027450">
    <property type="entry name" value="AlkB-like"/>
</dbReference>
<dbReference type="Pfam" id="PF13532">
    <property type="entry name" value="2OG-FeII_Oxy_2"/>
    <property type="match status" value="1"/>
</dbReference>
<dbReference type="GO" id="GO:0051213">
    <property type="term" value="F:dioxygenase activity"/>
    <property type="evidence" value="ECO:0007669"/>
    <property type="project" value="UniProtKB-KW"/>
</dbReference>
<dbReference type="GO" id="GO:0005634">
    <property type="term" value="C:nucleus"/>
    <property type="evidence" value="ECO:0007669"/>
    <property type="project" value="TreeGrafter"/>
</dbReference>
<feature type="binding site" evidence="5">
    <location>
        <position position="367"/>
    </location>
    <ligand>
        <name>Fe cation</name>
        <dbReference type="ChEBI" id="CHEBI:24875"/>
        <note>catalytic</note>
    </ligand>
</feature>
<comment type="cofactor">
    <cofactor evidence="5">
        <name>Fe(2+)</name>
        <dbReference type="ChEBI" id="CHEBI:29033"/>
    </cofactor>
    <text evidence="5">Binds 1 Fe(2+) ion per subunit.</text>
</comment>
<feature type="compositionally biased region" description="Basic and acidic residues" evidence="6">
    <location>
        <begin position="204"/>
        <end position="216"/>
    </location>
</feature>
<evidence type="ECO:0000256" key="6">
    <source>
        <dbReference type="SAM" id="MobiDB-lite"/>
    </source>
</evidence>
<accession>A0A8H7UK37</accession>
<dbReference type="Proteomes" id="UP000654370">
    <property type="component" value="Unassembled WGS sequence"/>
</dbReference>
<comment type="caution">
    <text evidence="8">The sequence shown here is derived from an EMBL/GenBank/DDBJ whole genome shotgun (WGS) entry which is preliminary data.</text>
</comment>
<keyword evidence="2" id="KW-0223">Dioxygenase</keyword>
<feature type="binding site" evidence="5">
    <location>
        <position position="311"/>
    </location>
    <ligand>
        <name>Fe cation</name>
        <dbReference type="ChEBI" id="CHEBI:24875"/>
        <note>catalytic</note>
    </ligand>
</feature>
<dbReference type="PANTHER" id="PTHR16557">
    <property type="entry name" value="ALKYLATED DNA REPAIR PROTEIN ALKB-RELATED"/>
    <property type="match status" value="1"/>
</dbReference>
<feature type="domain" description="Fe2OG dioxygenase" evidence="7">
    <location>
        <begin position="292"/>
        <end position="412"/>
    </location>
</feature>
<evidence type="ECO:0000256" key="5">
    <source>
        <dbReference type="PIRSR" id="PIRSR604574-2"/>
    </source>
</evidence>
<evidence type="ECO:0000259" key="7">
    <source>
        <dbReference type="PROSITE" id="PS51471"/>
    </source>
</evidence>
<feature type="compositionally biased region" description="Basic and acidic residues" evidence="6">
    <location>
        <begin position="178"/>
        <end position="189"/>
    </location>
</feature>
<proteinExistence type="predicted"/>
<dbReference type="InterPro" id="IPR005123">
    <property type="entry name" value="Oxoglu/Fe-dep_dioxygenase_dom"/>
</dbReference>
<evidence type="ECO:0000256" key="1">
    <source>
        <dbReference type="ARBA" id="ARBA00022723"/>
    </source>
</evidence>
<evidence type="ECO:0000256" key="3">
    <source>
        <dbReference type="ARBA" id="ARBA00023002"/>
    </source>
</evidence>
<dbReference type="AlphaFoldDB" id="A0A8H7UK37"/>
<keyword evidence="9" id="KW-1185">Reference proteome</keyword>
<evidence type="ECO:0000256" key="4">
    <source>
        <dbReference type="ARBA" id="ARBA00023004"/>
    </source>
</evidence>
<dbReference type="PANTHER" id="PTHR16557:SF2">
    <property type="entry name" value="NUCLEIC ACID DIOXYGENASE ALKBH1"/>
    <property type="match status" value="1"/>
</dbReference>
<feature type="compositionally biased region" description="Polar residues" evidence="6">
    <location>
        <begin position="190"/>
        <end position="203"/>
    </location>
</feature>
<dbReference type="InterPro" id="IPR037151">
    <property type="entry name" value="AlkB-like_sf"/>
</dbReference>
<reference evidence="8" key="1">
    <citation type="submission" date="2020-12" db="EMBL/GenBank/DDBJ databases">
        <title>Metabolic potential, ecology and presence of endohyphal bacteria is reflected in genomic diversity of Mucoromycotina.</title>
        <authorList>
            <person name="Muszewska A."/>
            <person name="Okrasinska A."/>
            <person name="Steczkiewicz K."/>
            <person name="Drgas O."/>
            <person name="Orlowska M."/>
            <person name="Perlinska-Lenart U."/>
            <person name="Aleksandrzak-Piekarczyk T."/>
            <person name="Szatraj K."/>
            <person name="Zielenkiewicz U."/>
            <person name="Pilsyk S."/>
            <person name="Malc E."/>
            <person name="Mieczkowski P."/>
            <person name="Kruszewska J.S."/>
            <person name="Biernat P."/>
            <person name="Pawlowska J."/>
        </authorList>
    </citation>
    <scope>NUCLEOTIDE SEQUENCE</scope>
    <source>
        <strain evidence="8">WA0000067209</strain>
    </source>
</reference>
<evidence type="ECO:0000313" key="9">
    <source>
        <dbReference type="Proteomes" id="UP000654370"/>
    </source>
</evidence>
<evidence type="ECO:0000313" key="8">
    <source>
        <dbReference type="EMBL" id="KAG2184672.1"/>
    </source>
</evidence>
<dbReference type="PROSITE" id="PS51471">
    <property type="entry name" value="FE2OG_OXY"/>
    <property type="match status" value="1"/>
</dbReference>
<keyword evidence="4 5" id="KW-0408">Iron</keyword>
<dbReference type="Gene3D" id="2.60.120.590">
    <property type="entry name" value="Alpha-ketoglutarate-dependent dioxygenase AlkB-like"/>
    <property type="match status" value="1"/>
</dbReference>
<dbReference type="SUPFAM" id="SSF51197">
    <property type="entry name" value="Clavaminate synthase-like"/>
    <property type="match status" value="1"/>
</dbReference>
<feature type="binding site" evidence="5">
    <location>
        <position position="313"/>
    </location>
    <ligand>
        <name>Fe cation</name>
        <dbReference type="ChEBI" id="CHEBI:24875"/>
        <note>catalytic</note>
    </ligand>
</feature>
<organism evidence="8 9">
    <name type="scientific">Mortierella isabellina</name>
    <name type="common">Filamentous fungus</name>
    <name type="synonym">Umbelopsis isabellina</name>
    <dbReference type="NCBI Taxonomy" id="91625"/>
    <lineage>
        <taxon>Eukaryota</taxon>
        <taxon>Fungi</taxon>
        <taxon>Fungi incertae sedis</taxon>
        <taxon>Mucoromycota</taxon>
        <taxon>Mucoromycotina</taxon>
        <taxon>Umbelopsidomycetes</taxon>
        <taxon>Umbelopsidales</taxon>
        <taxon>Umbelopsidaceae</taxon>
        <taxon>Umbelopsis</taxon>
    </lineage>
</organism>
<dbReference type="GO" id="GO:0005737">
    <property type="term" value="C:cytoplasm"/>
    <property type="evidence" value="ECO:0007669"/>
    <property type="project" value="TreeGrafter"/>
</dbReference>
<keyword evidence="1 5" id="KW-0479">Metal-binding</keyword>
<sequence length="415" mass="47481">MEELQPPAHLKSRRQKEIWRKQQLDNLKARKKAHETQTPFRIAERNLQSSLPTPDQPPIVDFVNLDNNTRENRDKIQEVELHYDLHRLCPLFGESDQECPARKQKAYIHTDIDGLIFIPNPFTAAAQRKLVYNCLHNYTQSPNLSNLDAHYDIPTPGVWNLHVTNQKSNNEDSNVDSICRKESPKRQKTDNGYQNSDLVNATDQKSRPDNQNESRKSSNSALKPSELVKKLRWVTLGYQYNWTTKVYDFDNPVEFPSEAGNLSVAVAKAAEGLGYKVNDEYRWQNTYRGEDFIPEAGIVNYYQLKDTLMAHVDRSELNMEAPLISISLGHDCIYLIGGPTRNTTPTAIRLRSGDVMVMTGNARSAYHGVPKILPSAPTFLQPDIKDAQVDDWELYGEFISKARINLNIRQVNKCE</sequence>
<evidence type="ECO:0000256" key="2">
    <source>
        <dbReference type="ARBA" id="ARBA00022964"/>
    </source>
</evidence>
<feature type="region of interest" description="Disordered" evidence="6">
    <location>
        <begin position="167"/>
        <end position="221"/>
    </location>
</feature>